<dbReference type="InterPro" id="IPR036097">
    <property type="entry name" value="HisK_dim/P_sf"/>
</dbReference>
<sequence>MIDPDDPPLVQVEKQAKIIDALIRRASRQKDVGPSAYRAFQSAIDLQQKVAAQTIELESARSERERTRKTLAEALASMEEGLALFSDGALNICNDLFIGLLPDVSDRIVPGLTLEQYFQLMAGSKYLVSTDRKLSKFSRALESRQAAGAVVSVIVEVPRDRWYQLSAQRTSHENTVLLLTEITALVRHNRREKEHLIDRQSDYLQAVFQNMTAGVCTFSAAGEVRMHNGRFRDILGVPLAMVQPGTPLQDLLDFMRTRGLIDDAALARKDAWRAELARKGALTARVSHGVDRVLDVQINALPDDGFIVELKDVTLETRSTEILENRVAERTAELTRANASLTKQYEEKARVEEELRVAKERAEAAVSSKTRFLAAASHDLLQPINAAKLLISSLQETTRETRFRPLVERLQGAFSSAEYLLHSLLDISRLESADPDTVTVTDVSLEGLMRGVRADQALVAAQKDVRLDVVPCSLVVRSDPVYLLRSIQNLVVNAIQYTDPGGRVLLGCRRRGARVALEVWDTGIGISAKDQLRIFDEFTRAENVPIGSGVGLGLSVVDRACRLLDHDLTVRSKPGTGSVFSIEMDVVDRTLANPVPFGPVEDTFDGALDCIALVIENDADVLYGATQWLELRGASVLPARSTAEALTHVADLGMPPDIILADYQLDGTDTGVQATQDIRAATESHVPAILITADRSESVRRRGMLNDMSVLTKPAELSRLLPLIDWKLRSARSDADTDKSRR</sequence>
<comment type="catalytic activity">
    <reaction evidence="1">
        <text>ATP + protein L-histidine = ADP + protein N-phospho-L-histidine.</text>
        <dbReference type="EC" id="2.7.13.3"/>
    </reaction>
</comment>
<feature type="coiled-coil region" evidence="7">
    <location>
        <begin position="43"/>
        <end position="77"/>
    </location>
</feature>
<dbReference type="SUPFAM" id="SSF47384">
    <property type="entry name" value="Homodimeric domain of signal transducing histidine kinase"/>
    <property type="match status" value="1"/>
</dbReference>
<dbReference type="PROSITE" id="PS50110">
    <property type="entry name" value="RESPONSE_REGULATORY"/>
    <property type="match status" value="1"/>
</dbReference>
<dbReference type="InterPro" id="IPR035965">
    <property type="entry name" value="PAS-like_dom_sf"/>
</dbReference>
<dbReference type="CDD" id="cd00082">
    <property type="entry name" value="HisKA"/>
    <property type="match status" value="1"/>
</dbReference>
<evidence type="ECO:0000259" key="8">
    <source>
        <dbReference type="PROSITE" id="PS50109"/>
    </source>
</evidence>
<dbReference type="Pfam" id="PF02518">
    <property type="entry name" value="HATPase_c"/>
    <property type="match status" value="1"/>
</dbReference>
<evidence type="ECO:0000256" key="6">
    <source>
        <dbReference type="PROSITE-ProRule" id="PRU00169"/>
    </source>
</evidence>
<feature type="coiled-coil region" evidence="7">
    <location>
        <begin position="334"/>
        <end position="368"/>
    </location>
</feature>
<dbReference type="SUPFAM" id="SSF55785">
    <property type="entry name" value="PYP-like sensor domain (PAS domain)"/>
    <property type="match status" value="1"/>
</dbReference>
<comment type="caution">
    <text evidence="10">The sequence shown here is derived from an EMBL/GenBank/DDBJ whole genome shotgun (WGS) entry which is preliminary data.</text>
</comment>
<reference evidence="10 11" key="1">
    <citation type="submission" date="2022-04" db="EMBL/GenBank/DDBJ databases">
        <title>Roseobacter sp. WL0113 is a bacterium isolated from neritic sediment.</title>
        <authorList>
            <person name="Wang L."/>
            <person name="He W."/>
            <person name="Zhang D.-F."/>
        </authorList>
    </citation>
    <scope>NUCLEOTIDE SEQUENCE [LARGE SCALE GENOMIC DNA]</scope>
    <source>
        <strain evidence="10 11">WL0113</strain>
    </source>
</reference>
<dbReference type="SMART" id="SM00448">
    <property type="entry name" value="REC"/>
    <property type="match status" value="1"/>
</dbReference>
<dbReference type="CDD" id="cd00075">
    <property type="entry name" value="HATPase"/>
    <property type="match status" value="1"/>
</dbReference>
<evidence type="ECO:0000256" key="4">
    <source>
        <dbReference type="ARBA" id="ARBA00022679"/>
    </source>
</evidence>
<dbReference type="Gene3D" id="3.40.50.2300">
    <property type="match status" value="1"/>
</dbReference>
<evidence type="ECO:0000256" key="3">
    <source>
        <dbReference type="ARBA" id="ARBA00022553"/>
    </source>
</evidence>
<dbReference type="PANTHER" id="PTHR43047">
    <property type="entry name" value="TWO-COMPONENT HISTIDINE PROTEIN KINASE"/>
    <property type="match status" value="1"/>
</dbReference>
<dbReference type="SMART" id="SM00388">
    <property type="entry name" value="HisKA"/>
    <property type="match status" value="1"/>
</dbReference>
<evidence type="ECO:0000256" key="5">
    <source>
        <dbReference type="ARBA" id="ARBA00022777"/>
    </source>
</evidence>
<dbReference type="InterPro" id="IPR011006">
    <property type="entry name" value="CheY-like_superfamily"/>
</dbReference>
<keyword evidence="3 6" id="KW-0597">Phosphoprotein</keyword>
<dbReference type="InterPro" id="IPR004358">
    <property type="entry name" value="Sig_transdc_His_kin-like_C"/>
</dbReference>
<accession>A0ABT3BKG6</accession>
<keyword evidence="11" id="KW-1185">Reference proteome</keyword>
<dbReference type="Pfam" id="PF12860">
    <property type="entry name" value="PAS_7"/>
    <property type="match status" value="1"/>
</dbReference>
<dbReference type="InterPro" id="IPR005467">
    <property type="entry name" value="His_kinase_dom"/>
</dbReference>
<name>A0ABT3BKG6_9RHOB</name>
<feature type="domain" description="Histidine kinase" evidence="8">
    <location>
        <begin position="375"/>
        <end position="588"/>
    </location>
</feature>
<dbReference type="Gene3D" id="3.30.565.10">
    <property type="entry name" value="Histidine kinase-like ATPase, C-terminal domain"/>
    <property type="match status" value="1"/>
</dbReference>
<dbReference type="CDD" id="cd00156">
    <property type="entry name" value="REC"/>
    <property type="match status" value="1"/>
</dbReference>
<evidence type="ECO:0000259" key="9">
    <source>
        <dbReference type="PROSITE" id="PS50110"/>
    </source>
</evidence>
<keyword evidence="7" id="KW-0175">Coiled coil</keyword>
<dbReference type="SUPFAM" id="SSF55874">
    <property type="entry name" value="ATPase domain of HSP90 chaperone/DNA topoisomerase II/histidine kinase"/>
    <property type="match status" value="1"/>
</dbReference>
<dbReference type="Gene3D" id="3.30.450.20">
    <property type="entry name" value="PAS domain"/>
    <property type="match status" value="1"/>
</dbReference>
<dbReference type="Proteomes" id="UP001208690">
    <property type="component" value="Unassembled WGS sequence"/>
</dbReference>
<keyword evidence="5" id="KW-0418">Kinase</keyword>
<dbReference type="Pfam" id="PF00512">
    <property type="entry name" value="HisKA"/>
    <property type="match status" value="1"/>
</dbReference>
<dbReference type="PRINTS" id="PR00344">
    <property type="entry name" value="BCTRLSENSOR"/>
</dbReference>
<feature type="domain" description="Response regulatory" evidence="9">
    <location>
        <begin position="611"/>
        <end position="728"/>
    </location>
</feature>
<organism evidence="10 11">
    <name type="scientific">Roseobacter sinensis</name>
    <dbReference type="NCBI Taxonomy" id="2931391"/>
    <lineage>
        <taxon>Bacteria</taxon>
        <taxon>Pseudomonadati</taxon>
        <taxon>Pseudomonadota</taxon>
        <taxon>Alphaproteobacteria</taxon>
        <taxon>Rhodobacterales</taxon>
        <taxon>Roseobacteraceae</taxon>
        <taxon>Roseobacter</taxon>
    </lineage>
</organism>
<dbReference type="EC" id="2.7.13.3" evidence="2"/>
<dbReference type="SUPFAM" id="SSF52172">
    <property type="entry name" value="CheY-like"/>
    <property type="match status" value="1"/>
</dbReference>
<dbReference type="EMBL" id="JALIEB010000026">
    <property type="protein sequence ID" value="MCV3274061.1"/>
    <property type="molecule type" value="Genomic_DNA"/>
</dbReference>
<dbReference type="InterPro" id="IPR003594">
    <property type="entry name" value="HATPase_dom"/>
</dbReference>
<dbReference type="Gene3D" id="1.10.287.130">
    <property type="match status" value="1"/>
</dbReference>
<dbReference type="PANTHER" id="PTHR43047:SF9">
    <property type="entry name" value="HISTIDINE KINASE"/>
    <property type="match status" value="1"/>
</dbReference>
<evidence type="ECO:0000256" key="1">
    <source>
        <dbReference type="ARBA" id="ARBA00000085"/>
    </source>
</evidence>
<dbReference type="InterPro" id="IPR001789">
    <property type="entry name" value="Sig_transdc_resp-reg_receiver"/>
</dbReference>
<evidence type="ECO:0000313" key="10">
    <source>
        <dbReference type="EMBL" id="MCV3274061.1"/>
    </source>
</evidence>
<evidence type="ECO:0000256" key="7">
    <source>
        <dbReference type="SAM" id="Coils"/>
    </source>
</evidence>
<dbReference type="SMART" id="SM00387">
    <property type="entry name" value="HATPase_c"/>
    <property type="match status" value="1"/>
</dbReference>
<protein>
    <recommendedName>
        <fullName evidence="2">histidine kinase</fullName>
        <ecNumber evidence="2">2.7.13.3</ecNumber>
    </recommendedName>
</protein>
<gene>
    <name evidence="10" type="ORF">MUB52_21720</name>
</gene>
<dbReference type="InterPro" id="IPR003661">
    <property type="entry name" value="HisK_dim/P_dom"/>
</dbReference>
<dbReference type="PROSITE" id="PS50109">
    <property type="entry name" value="HIS_KIN"/>
    <property type="match status" value="1"/>
</dbReference>
<dbReference type="Pfam" id="PF00072">
    <property type="entry name" value="Response_reg"/>
    <property type="match status" value="1"/>
</dbReference>
<proteinExistence type="predicted"/>
<dbReference type="InterPro" id="IPR036890">
    <property type="entry name" value="HATPase_C_sf"/>
</dbReference>
<feature type="modified residue" description="4-aspartylphosphate" evidence="6">
    <location>
        <position position="662"/>
    </location>
</feature>
<evidence type="ECO:0000256" key="2">
    <source>
        <dbReference type="ARBA" id="ARBA00012438"/>
    </source>
</evidence>
<keyword evidence="4" id="KW-0808">Transferase</keyword>
<evidence type="ECO:0000313" key="11">
    <source>
        <dbReference type="Proteomes" id="UP001208690"/>
    </source>
</evidence>